<evidence type="ECO:0000313" key="2">
    <source>
        <dbReference type="Proteomes" id="UP001165960"/>
    </source>
</evidence>
<comment type="caution">
    <text evidence="1">The sequence shown here is derived from an EMBL/GenBank/DDBJ whole genome shotgun (WGS) entry which is preliminary data.</text>
</comment>
<keyword evidence="2" id="KW-1185">Reference proteome</keyword>
<gene>
    <name evidence="1" type="ORF">DSO57_1036038</name>
</gene>
<dbReference type="Proteomes" id="UP001165960">
    <property type="component" value="Unassembled WGS sequence"/>
</dbReference>
<organism evidence="1 2">
    <name type="scientific">Entomophthora muscae</name>
    <dbReference type="NCBI Taxonomy" id="34485"/>
    <lineage>
        <taxon>Eukaryota</taxon>
        <taxon>Fungi</taxon>
        <taxon>Fungi incertae sedis</taxon>
        <taxon>Zoopagomycota</taxon>
        <taxon>Entomophthoromycotina</taxon>
        <taxon>Entomophthoromycetes</taxon>
        <taxon>Entomophthorales</taxon>
        <taxon>Entomophthoraceae</taxon>
        <taxon>Entomophthora</taxon>
    </lineage>
</organism>
<proteinExistence type="predicted"/>
<accession>A0ACC2RQD1</accession>
<protein>
    <submittedName>
        <fullName evidence="1">Uncharacterized protein</fullName>
    </submittedName>
</protein>
<reference evidence="1" key="1">
    <citation type="submission" date="2022-04" db="EMBL/GenBank/DDBJ databases">
        <title>Genome of the entomopathogenic fungus Entomophthora muscae.</title>
        <authorList>
            <person name="Elya C."/>
            <person name="Lovett B.R."/>
            <person name="Lee E."/>
            <person name="Macias A.M."/>
            <person name="Hajek A.E."/>
            <person name="De Bivort B.L."/>
            <person name="Kasson M.T."/>
            <person name="De Fine Licht H.H."/>
            <person name="Stajich J.E."/>
        </authorList>
    </citation>
    <scope>NUCLEOTIDE SEQUENCE</scope>
    <source>
        <strain evidence="1">Berkeley</strain>
    </source>
</reference>
<sequence length="164" mass="19079">MVACLQQKDLINVNDARQSLRHSLLSQFPKLWDEFYDQVNGLNDLSEIVDHVYTLPNLQAQLAKYRAKGSSLHKVFYTTPEGAFMENPYHERPGYDGCFAYQEKGHVLKDCPYVKVFQQMQNMGNKKPFSIFHWKHPDVNVVLQEEEPEDQEGYSGSDYKESKN</sequence>
<name>A0ACC2RQD1_9FUNG</name>
<dbReference type="EMBL" id="QTSX02006724">
    <property type="protein sequence ID" value="KAJ9052253.1"/>
    <property type="molecule type" value="Genomic_DNA"/>
</dbReference>
<evidence type="ECO:0000313" key="1">
    <source>
        <dbReference type="EMBL" id="KAJ9052253.1"/>
    </source>
</evidence>